<dbReference type="EMBL" id="BRYA01000164">
    <property type="protein sequence ID" value="GMI42026.1"/>
    <property type="molecule type" value="Genomic_DNA"/>
</dbReference>
<evidence type="ECO:0000256" key="1">
    <source>
        <dbReference type="ARBA" id="ARBA00001723"/>
    </source>
</evidence>
<evidence type="ECO:0000256" key="6">
    <source>
        <dbReference type="ARBA" id="ARBA00023102"/>
    </source>
</evidence>
<evidence type="ECO:0000256" key="2">
    <source>
        <dbReference type="ARBA" id="ARBA00005047"/>
    </source>
</evidence>
<dbReference type="GO" id="GO:0004424">
    <property type="term" value="F:imidazoleglycerol-phosphate dehydratase activity"/>
    <property type="evidence" value="ECO:0007669"/>
    <property type="project" value="UniProtKB-EC"/>
</dbReference>
<dbReference type="EC" id="4.2.1.19" evidence="4"/>
<evidence type="ECO:0000256" key="5">
    <source>
        <dbReference type="ARBA" id="ARBA00022605"/>
    </source>
</evidence>
<dbReference type="PANTHER" id="PTHR23133">
    <property type="entry name" value="IMIDAZOLEGLYCEROL-PHOSPHATE DEHYDRATASE HIS7"/>
    <property type="match status" value="1"/>
</dbReference>
<protein>
    <recommendedName>
        <fullName evidence="4">imidazoleglycerol-phosphate dehydratase</fullName>
        <ecNumber evidence="4">4.2.1.19</ecNumber>
    </recommendedName>
</protein>
<keyword evidence="9" id="KW-1185">Reference proteome</keyword>
<sequence length="393" mass="42092">MAEIKVSVYDACSPNLSPEGKTSVSLGHDSISTGIGFLNHMLDQIQSHGQLSITCIHPSPPLPPGSSIPSKVLHVNRNSSPPPLQESTIYSIASSLGTSISSLLPPYDPTSPIRVSTTFLCPLDESLTSCTITLNPSPSPPGLHFYNLPNPDGTWGNFGSRKCGHLELKNVRGFWDRVAKGMGVMLEIRVVSMSRKTKETGISLTLDLDHPITPNCPPLVSTGLSCLDDLVMSFASESGIGCEIKCQGDLWIDDHHLVEDVGIAIGQGIKKGLGDKSGCNRMWSEIYGDVRCTLDLSNRPHYEGDVTWTGEGVVDDARVGEGEVCKEMVEHFFESIVSNGGMTCHLEDFKEGGGGENTARDGMRALGKCFKACKAIDMRRGGKTASSKGTLSA</sequence>
<dbReference type="Pfam" id="PF00475">
    <property type="entry name" value="IGPD"/>
    <property type="match status" value="1"/>
</dbReference>
<evidence type="ECO:0000313" key="9">
    <source>
        <dbReference type="Proteomes" id="UP001165065"/>
    </source>
</evidence>
<dbReference type="Proteomes" id="UP001165065">
    <property type="component" value="Unassembled WGS sequence"/>
</dbReference>
<comment type="similarity">
    <text evidence="3">Belongs to the imidazoleglycerol-phosphate dehydratase family.</text>
</comment>
<evidence type="ECO:0000256" key="3">
    <source>
        <dbReference type="ARBA" id="ARBA00007481"/>
    </source>
</evidence>
<dbReference type="InterPro" id="IPR000807">
    <property type="entry name" value="ImidazoleglycerolP_deHydtase"/>
</dbReference>
<keyword evidence="7" id="KW-0456">Lyase</keyword>
<dbReference type="InterPro" id="IPR020568">
    <property type="entry name" value="Ribosomal_Su5_D2-typ_SF"/>
</dbReference>
<dbReference type="PROSITE" id="PS00954">
    <property type="entry name" value="IGP_DEHYDRATASE_1"/>
    <property type="match status" value="1"/>
</dbReference>
<gene>
    <name evidence="8" type="ORF">TrCOL_g3283</name>
</gene>
<dbReference type="InterPro" id="IPR020565">
    <property type="entry name" value="ImidazoleglycerP_deHydtase_CS"/>
</dbReference>
<evidence type="ECO:0000256" key="7">
    <source>
        <dbReference type="ARBA" id="ARBA00023239"/>
    </source>
</evidence>
<dbReference type="Gene3D" id="3.30.230.40">
    <property type="entry name" value="Imidazole glycerol phosphate dehydratase, domain 1"/>
    <property type="match status" value="3"/>
</dbReference>
<accession>A0A9W7GDF9</accession>
<dbReference type="AlphaFoldDB" id="A0A9W7GDF9"/>
<comment type="pathway">
    <text evidence="2">Amino-acid biosynthesis; L-histidine biosynthesis; L-histidine from 5-phospho-alpha-D-ribose 1-diphosphate: step 6/9.</text>
</comment>
<evidence type="ECO:0000313" key="8">
    <source>
        <dbReference type="EMBL" id="GMI42026.1"/>
    </source>
</evidence>
<keyword evidence="5" id="KW-0028">Amino-acid biosynthesis</keyword>
<comment type="caution">
    <text evidence="8">The sequence shown here is derived from an EMBL/GenBank/DDBJ whole genome shotgun (WGS) entry which is preliminary data.</text>
</comment>
<name>A0A9W7GDF9_9STRA</name>
<organism evidence="8 9">
    <name type="scientific">Triparma columacea</name>
    <dbReference type="NCBI Taxonomy" id="722753"/>
    <lineage>
        <taxon>Eukaryota</taxon>
        <taxon>Sar</taxon>
        <taxon>Stramenopiles</taxon>
        <taxon>Ochrophyta</taxon>
        <taxon>Bolidophyceae</taxon>
        <taxon>Parmales</taxon>
        <taxon>Triparmaceae</taxon>
        <taxon>Triparma</taxon>
    </lineage>
</organism>
<dbReference type="OrthoDB" id="447729at2759"/>
<evidence type="ECO:0000256" key="4">
    <source>
        <dbReference type="ARBA" id="ARBA00012075"/>
    </source>
</evidence>
<reference evidence="9" key="1">
    <citation type="journal article" date="2023" name="Commun. Biol.">
        <title>Genome analysis of Parmales, the sister group of diatoms, reveals the evolutionary specialization of diatoms from phago-mixotrophs to photoautotrophs.</title>
        <authorList>
            <person name="Ban H."/>
            <person name="Sato S."/>
            <person name="Yoshikawa S."/>
            <person name="Yamada K."/>
            <person name="Nakamura Y."/>
            <person name="Ichinomiya M."/>
            <person name="Sato N."/>
            <person name="Blanc-Mathieu R."/>
            <person name="Endo H."/>
            <person name="Kuwata A."/>
            <person name="Ogata H."/>
        </authorList>
    </citation>
    <scope>NUCLEOTIDE SEQUENCE [LARGE SCALE GENOMIC DNA]</scope>
</reference>
<dbReference type="PANTHER" id="PTHR23133:SF2">
    <property type="entry name" value="IMIDAZOLEGLYCEROL-PHOSPHATE DEHYDRATASE"/>
    <property type="match status" value="1"/>
</dbReference>
<comment type="catalytic activity">
    <reaction evidence="1">
        <text>D-erythro-1-(imidazol-4-yl)glycerol 3-phosphate = 3-(imidazol-4-yl)-2-oxopropyl phosphate + H2O</text>
        <dbReference type="Rhea" id="RHEA:11040"/>
        <dbReference type="ChEBI" id="CHEBI:15377"/>
        <dbReference type="ChEBI" id="CHEBI:57766"/>
        <dbReference type="ChEBI" id="CHEBI:58278"/>
        <dbReference type="EC" id="4.2.1.19"/>
    </reaction>
</comment>
<dbReference type="GO" id="GO:0000105">
    <property type="term" value="P:L-histidine biosynthetic process"/>
    <property type="evidence" value="ECO:0007669"/>
    <property type="project" value="UniProtKB-KW"/>
</dbReference>
<dbReference type="SUPFAM" id="SSF54211">
    <property type="entry name" value="Ribosomal protein S5 domain 2-like"/>
    <property type="match status" value="2"/>
</dbReference>
<dbReference type="FunFam" id="3.30.230.40:FF:000003">
    <property type="entry name" value="Imidazoleglycerol-phosphate dehydratase HisB"/>
    <property type="match status" value="1"/>
</dbReference>
<dbReference type="InterPro" id="IPR038494">
    <property type="entry name" value="IGPD_sf"/>
</dbReference>
<keyword evidence="6" id="KW-0368">Histidine biosynthesis</keyword>
<proteinExistence type="inferred from homology"/>